<feature type="compositionally biased region" description="Low complexity" evidence="1">
    <location>
        <begin position="30"/>
        <end position="44"/>
    </location>
</feature>
<feature type="region of interest" description="Disordered" evidence="1">
    <location>
        <begin position="276"/>
        <end position="332"/>
    </location>
</feature>
<dbReference type="InterPro" id="IPR015216">
    <property type="entry name" value="SANTA"/>
</dbReference>
<evidence type="ECO:0000256" key="1">
    <source>
        <dbReference type="SAM" id="MobiDB-lite"/>
    </source>
</evidence>
<sequence>MGAGEKTTPGNQDEPATAVLGSSVTPMARSSSSTTPDPGGSNPTPCTPFTRSSSSSSSEKNTVLLSDWWLVKAERGAGGKRLAVSGFTTRQQAIRVFTSAPIAKRYDAYTLETEDGITVIIQGMINKALAHDNGFPPEVCNRFLVGFPYNWDYYADEYFRRSSTCSSNSSSSAGFGELSKDSADGAGHTSSVCVKESPIGRICDILISSGVTLSSNFTETLKKFFRDPSLNPICQKPLLAVEKCGEHEMDKSDQKHENDKGCATTINHDAEGHVTSHAEEGGHRNDLHAGDVPEENSKLNHDVSYDSLMHESRETDSQPAVEITSQTETGTAMRRETLLTKTRDVEKDNDLVVSVAMDCDNVDHVAACIDGKESAESRLESCKVGMKYLLKDSLPKESNLTNHEHDEELGHDAVKRRHFVEILRVPNVGVSDDLLVQKDCDPKNANSSKVKMTVVSENSPVSDVKKQLKVSMAQDDKARSKISSQNQVMVHSTILVAQDDADSHPVEGRGMDLNNLKSPNVNITGISKDFSSNEIDDMCRRIFKKIESCKFPAARDSIPQIGSAVDMKSTRASEVKESPTNKHLTDVVKGGRKKENIQKEDQKCAECINSKVCLHFSMPAAQKSANEEKLTGKFSLCGTEELSSTGDVQDDVSLIVLRTRNVPRNSSASSEGKPVKSSTNVKADALSTRMKSSKKKGDDNQMARCSPEVEKIGVSSVPMDHNIVNAANDAKRESRHKHTQAVAKVGKVSLESLPTEHSSEDVNYGIQPCIISTPAATVVMHRQGDRHTNDCIGMNDDNENVTLKFPVKTTGHLANSVKEQSSNDKTLAMTGENIPNGPNDQNAKMSEVLIMEQPSGVKTLHTTRRKTAWRPISSVYQTPNTRGKAHKLSMASPESLNLKRSRSGRLIVPPLANWCQQIIYDADGSIAGIRGVDVLNSPKIGSKSEPVKKRKKFA</sequence>
<dbReference type="PANTHER" id="PTHR35311:SF1">
    <property type="entry name" value="PROTEIN EMBRYO DEFECTIVE 1674"/>
    <property type="match status" value="1"/>
</dbReference>
<dbReference type="Proteomes" id="UP000504607">
    <property type="component" value="Chromosome 7"/>
</dbReference>
<feature type="region of interest" description="Disordered" evidence="1">
    <location>
        <begin position="1"/>
        <end position="57"/>
    </location>
</feature>
<reference evidence="4" key="1">
    <citation type="submission" date="2025-08" db="UniProtKB">
        <authorList>
            <consortium name="RefSeq"/>
        </authorList>
    </citation>
    <scope>IDENTIFICATION</scope>
</reference>
<proteinExistence type="predicted"/>
<feature type="compositionally biased region" description="Basic and acidic residues" evidence="1">
    <location>
        <begin position="276"/>
        <end position="316"/>
    </location>
</feature>
<feature type="domain" description="SANTA" evidence="2">
    <location>
        <begin position="63"/>
        <end position="152"/>
    </location>
</feature>
<evidence type="ECO:0000313" key="4">
    <source>
        <dbReference type="RefSeq" id="XP_029121533.1"/>
    </source>
</evidence>
<name>A0A8N4F5G7_ELAGV</name>
<evidence type="ECO:0000313" key="3">
    <source>
        <dbReference type="Proteomes" id="UP000504607"/>
    </source>
</evidence>
<accession>A0A8N4F5G7</accession>
<dbReference type="OrthoDB" id="118550at2759"/>
<dbReference type="RefSeq" id="XP_029121533.1">
    <property type="nucleotide sequence ID" value="XM_029265700.1"/>
</dbReference>
<dbReference type="InterPro" id="IPR053090">
    <property type="entry name" value="Centromere_KNL-2_homolog"/>
</dbReference>
<feature type="compositionally biased region" description="Basic and acidic residues" evidence="1">
    <location>
        <begin position="695"/>
        <end position="704"/>
    </location>
</feature>
<feature type="compositionally biased region" description="Polar residues" evidence="1">
    <location>
        <begin position="20"/>
        <end position="29"/>
    </location>
</feature>
<dbReference type="Pfam" id="PF09133">
    <property type="entry name" value="SANTA"/>
    <property type="match status" value="1"/>
</dbReference>
<dbReference type="PANTHER" id="PTHR35311">
    <property type="entry name" value="KINETOCHORE-ASSOCIATED PROTEIN KNL-2 HOMOLOG"/>
    <property type="match status" value="1"/>
</dbReference>
<protein>
    <submittedName>
        <fullName evidence="4">LOW QUALITY PROTEIN: uncharacterized protein LOC105048999</fullName>
    </submittedName>
</protein>
<gene>
    <name evidence="4" type="primary">LOC105048999</name>
</gene>
<dbReference type="AlphaFoldDB" id="A0A8N4F5G7"/>
<evidence type="ECO:0000259" key="2">
    <source>
        <dbReference type="Pfam" id="PF09133"/>
    </source>
</evidence>
<feature type="region of interest" description="Disordered" evidence="1">
    <location>
        <begin position="663"/>
        <end position="704"/>
    </location>
</feature>
<organism evidence="3 4">
    <name type="scientific">Elaeis guineensis var. tenera</name>
    <name type="common">Oil palm</name>
    <dbReference type="NCBI Taxonomy" id="51953"/>
    <lineage>
        <taxon>Eukaryota</taxon>
        <taxon>Viridiplantae</taxon>
        <taxon>Streptophyta</taxon>
        <taxon>Embryophyta</taxon>
        <taxon>Tracheophyta</taxon>
        <taxon>Spermatophyta</taxon>
        <taxon>Magnoliopsida</taxon>
        <taxon>Liliopsida</taxon>
        <taxon>Arecaceae</taxon>
        <taxon>Arecoideae</taxon>
        <taxon>Cocoseae</taxon>
        <taxon>Elaeidinae</taxon>
        <taxon>Elaeis</taxon>
    </lineage>
</organism>
<feature type="compositionally biased region" description="Polar residues" evidence="1">
    <location>
        <begin position="663"/>
        <end position="681"/>
    </location>
</feature>
<keyword evidence="3" id="KW-1185">Reference proteome</keyword>